<gene>
    <name evidence="2" type="ORF">GCM10023093_02060</name>
</gene>
<sequence>MIIAVAGPYSAPDADRRAQNLLDMNIAAARVYEMGHIPFIGVNMALPVVAHAATDDVYEAIMDISMAVIDQCHALLLIGESPGALRERDHILAKGLPVYRSLEEIPPAR</sequence>
<protein>
    <recommendedName>
        <fullName evidence="1">DUF1937 domain-containing protein</fullName>
    </recommendedName>
</protein>
<reference evidence="3" key="1">
    <citation type="journal article" date="2019" name="Int. J. Syst. Evol. Microbiol.">
        <title>The Global Catalogue of Microorganisms (GCM) 10K type strain sequencing project: providing services to taxonomists for standard genome sequencing and annotation.</title>
        <authorList>
            <consortium name="The Broad Institute Genomics Platform"/>
            <consortium name="The Broad Institute Genome Sequencing Center for Infectious Disease"/>
            <person name="Wu L."/>
            <person name="Ma J."/>
        </authorList>
    </citation>
    <scope>NUCLEOTIDE SEQUENCE [LARGE SCALE GENOMIC DNA]</scope>
    <source>
        <strain evidence="3">JCM 32105</strain>
    </source>
</reference>
<dbReference type="SUPFAM" id="SSF52309">
    <property type="entry name" value="N-(deoxy)ribosyltransferase-like"/>
    <property type="match status" value="1"/>
</dbReference>
<dbReference type="InterPro" id="IPR015235">
    <property type="entry name" value="DUF1937"/>
</dbReference>
<evidence type="ECO:0000259" key="1">
    <source>
        <dbReference type="Pfam" id="PF09152"/>
    </source>
</evidence>
<feature type="domain" description="DUF1937" evidence="1">
    <location>
        <begin position="3"/>
        <end position="98"/>
    </location>
</feature>
<dbReference type="Gene3D" id="3.40.50.10400">
    <property type="entry name" value="Hypothetical protein PA1492"/>
    <property type="match status" value="1"/>
</dbReference>
<dbReference type="RefSeq" id="WP_345077192.1">
    <property type="nucleotide sequence ID" value="NZ_BAABFA010000004.1"/>
</dbReference>
<dbReference type="Proteomes" id="UP001500067">
    <property type="component" value="Unassembled WGS sequence"/>
</dbReference>
<proteinExistence type="predicted"/>
<evidence type="ECO:0000313" key="3">
    <source>
        <dbReference type="Proteomes" id="UP001500067"/>
    </source>
</evidence>
<keyword evidence="3" id="KW-1185">Reference proteome</keyword>
<dbReference type="EMBL" id="BAABFA010000004">
    <property type="protein sequence ID" value="GAA4460040.1"/>
    <property type="molecule type" value="Genomic_DNA"/>
</dbReference>
<name>A0ABP8N4V1_9BACT</name>
<dbReference type="Pfam" id="PF09152">
    <property type="entry name" value="DUF1937"/>
    <property type="match status" value="1"/>
</dbReference>
<organism evidence="2 3">
    <name type="scientific">Nemorincola caseinilytica</name>
    <dbReference type="NCBI Taxonomy" id="2054315"/>
    <lineage>
        <taxon>Bacteria</taxon>
        <taxon>Pseudomonadati</taxon>
        <taxon>Bacteroidota</taxon>
        <taxon>Chitinophagia</taxon>
        <taxon>Chitinophagales</taxon>
        <taxon>Chitinophagaceae</taxon>
        <taxon>Nemorincola</taxon>
    </lineage>
</organism>
<evidence type="ECO:0000313" key="2">
    <source>
        <dbReference type="EMBL" id="GAA4460040.1"/>
    </source>
</evidence>
<accession>A0ABP8N4V1</accession>
<comment type="caution">
    <text evidence="2">The sequence shown here is derived from an EMBL/GenBank/DDBJ whole genome shotgun (WGS) entry which is preliminary data.</text>
</comment>